<name>A0A3N1NPQ0_9GAMM</name>
<dbReference type="RefSeq" id="WP_123639434.1">
    <property type="nucleotide sequence ID" value="NZ_RJUK01000003.1"/>
</dbReference>
<dbReference type="PANTHER" id="PTHR43569:SF2">
    <property type="entry name" value="AMIDOHYDROLASE-RELATED DOMAIN-CONTAINING PROTEIN"/>
    <property type="match status" value="1"/>
</dbReference>
<dbReference type="Pfam" id="PF04909">
    <property type="entry name" value="Amidohydro_2"/>
    <property type="match status" value="1"/>
</dbReference>
<accession>A0A3N1NPQ0</accession>
<comment type="similarity">
    <text evidence="1">Belongs to the metallo-dependent hydrolases superfamily.</text>
</comment>
<keyword evidence="4" id="KW-1185">Reference proteome</keyword>
<comment type="caution">
    <text evidence="3">The sequence shown here is derived from an EMBL/GenBank/DDBJ whole genome shotgun (WGS) entry which is preliminary data.</text>
</comment>
<dbReference type="InterPro" id="IPR006680">
    <property type="entry name" value="Amidohydro-rel"/>
</dbReference>
<evidence type="ECO:0000259" key="2">
    <source>
        <dbReference type="Pfam" id="PF04909"/>
    </source>
</evidence>
<evidence type="ECO:0000256" key="1">
    <source>
        <dbReference type="ARBA" id="ARBA00038310"/>
    </source>
</evidence>
<feature type="domain" description="Amidohydrolase-related" evidence="2">
    <location>
        <begin position="7"/>
        <end position="278"/>
    </location>
</feature>
<protein>
    <submittedName>
        <fullName evidence="3">L-fuconolactonase</fullName>
    </submittedName>
</protein>
<sequence length="280" mass="30974">MTGLGIIDAHQHCWQLARPECAWPTPELRAIYRDFGPEDFWREASPRGVVGSVLVQSQPNEADTRYLLTLAERWPSILGVVGWTDLARATAPGAVRALAQTPWLKGLRPMLQALPADDWILHQANPDALSTMAEQGLVFDALVCPRHLPVLLALAHRHPDLTIVIDHGAKPDIAGGGLKGWQQALKALAACPRVYCKLSGLATELAEGQSWEDLPPYIDSVLEIFGPGRVLWGSDWPVLNLAGDYTRWLALAWHRVNACAPRQEAAIFRDNARRIYRLAL</sequence>
<organism evidence="3 4">
    <name type="scientific">Marinimicrobium koreense</name>
    <dbReference type="NCBI Taxonomy" id="306545"/>
    <lineage>
        <taxon>Bacteria</taxon>
        <taxon>Pseudomonadati</taxon>
        <taxon>Pseudomonadota</taxon>
        <taxon>Gammaproteobacteria</taxon>
        <taxon>Cellvibrionales</taxon>
        <taxon>Cellvibrionaceae</taxon>
        <taxon>Marinimicrobium</taxon>
    </lineage>
</organism>
<evidence type="ECO:0000313" key="3">
    <source>
        <dbReference type="EMBL" id="ROQ18123.1"/>
    </source>
</evidence>
<dbReference type="EMBL" id="RJUK01000003">
    <property type="protein sequence ID" value="ROQ18123.1"/>
    <property type="molecule type" value="Genomic_DNA"/>
</dbReference>
<dbReference type="PANTHER" id="PTHR43569">
    <property type="entry name" value="AMIDOHYDROLASE"/>
    <property type="match status" value="1"/>
</dbReference>
<dbReference type="SUPFAM" id="SSF51556">
    <property type="entry name" value="Metallo-dependent hydrolases"/>
    <property type="match status" value="1"/>
</dbReference>
<dbReference type="Gene3D" id="3.20.20.140">
    <property type="entry name" value="Metal-dependent hydrolases"/>
    <property type="match status" value="1"/>
</dbReference>
<dbReference type="InterPro" id="IPR052350">
    <property type="entry name" value="Metallo-dep_Lactonases"/>
</dbReference>
<dbReference type="InterPro" id="IPR032466">
    <property type="entry name" value="Metal_Hydrolase"/>
</dbReference>
<proteinExistence type="inferred from homology"/>
<evidence type="ECO:0000313" key="4">
    <source>
        <dbReference type="Proteomes" id="UP000273643"/>
    </source>
</evidence>
<reference evidence="3 4" key="1">
    <citation type="submission" date="2018-11" db="EMBL/GenBank/DDBJ databases">
        <title>Genomic Encyclopedia of Type Strains, Phase IV (KMG-IV): sequencing the most valuable type-strain genomes for metagenomic binning, comparative biology and taxonomic classification.</title>
        <authorList>
            <person name="Goeker M."/>
        </authorList>
    </citation>
    <scope>NUCLEOTIDE SEQUENCE [LARGE SCALE GENOMIC DNA]</scope>
    <source>
        <strain evidence="3 4">DSM 16974</strain>
    </source>
</reference>
<gene>
    <name evidence="3" type="ORF">EDC38_3097</name>
</gene>
<dbReference type="AlphaFoldDB" id="A0A3N1NPQ0"/>
<dbReference type="Proteomes" id="UP000273643">
    <property type="component" value="Unassembled WGS sequence"/>
</dbReference>
<dbReference type="GO" id="GO:0016787">
    <property type="term" value="F:hydrolase activity"/>
    <property type="evidence" value="ECO:0007669"/>
    <property type="project" value="InterPro"/>
</dbReference>
<dbReference type="OrthoDB" id="9787654at2"/>